<organism evidence="2">
    <name type="scientific">Bradyrhizobium septentrionale</name>
    <dbReference type="NCBI Taxonomy" id="1404411"/>
    <lineage>
        <taxon>Bacteria</taxon>
        <taxon>Pseudomonadati</taxon>
        <taxon>Pseudomonadota</taxon>
        <taxon>Alphaproteobacteria</taxon>
        <taxon>Hyphomicrobiales</taxon>
        <taxon>Nitrobacteraceae</taxon>
        <taxon>Bradyrhizobium</taxon>
    </lineage>
</organism>
<feature type="compositionally biased region" description="Basic and acidic residues" evidence="1">
    <location>
        <begin position="1"/>
        <end position="21"/>
    </location>
</feature>
<feature type="region of interest" description="Disordered" evidence="1">
    <location>
        <begin position="1"/>
        <end position="23"/>
    </location>
</feature>
<protein>
    <submittedName>
        <fullName evidence="2">Uncharacterized protein</fullName>
    </submittedName>
</protein>
<dbReference type="RefSeq" id="WP_166208356.1">
    <property type="nucleotide sequence ID" value="NZ_CP088285.1"/>
</dbReference>
<reference evidence="2" key="1">
    <citation type="submission" date="2020-06" db="EMBL/GenBank/DDBJ databases">
        <title>Whole Genome Sequence of Bradyrhizobium sp. Strain 1S1.</title>
        <authorList>
            <person name="Bromfield E.S.P."/>
            <person name="Cloutier S."/>
        </authorList>
    </citation>
    <scope>NUCLEOTIDE SEQUENCE [LARGE SCALE GENOMIC DNA]</scope>
    <source>
        <strain evidence="2">1S1</strain>
    </source>
</reference>
<evidence type="ECO:0000256" key="1">
    <source>
        <dbReference type="SAM" id="MobiDB-lite"/>
    </source>
</evidence>
<name>A0A974A2R6_9BRAD</name>
<sequence length="248" mass="28043">MAVDQHQGDLRSEGHEAEEGRRRHPLCLGPEVKQLELQQIAAAPPQFKQDHQPMKQAFIPTLIGGTFALIIVAETIAVANGATFGNFALPIILWVIIEAVEEERAEIVGCLAELEKADGAILHWQLDDKKFAVMLKRGLIRMEGDCLVHPRARKITELAFTMVHPTDMRVLYRADNEGPAIMLLNQLIANFNVGGGWQHRCNEEDMRHELDSRGWYSGLHDNGHYLVLNLHLMQLEPHPDHPRNETIR</sequence>
<gene>
    <name evidence="2" type="ORF">HAP48_032610</name>
</gene>
<comment type="caution">
    <text evidence="2">The sequence shown here is derived from an EMBL/GenBank/DDBJ whole genome shotgun (WGS) entry which is preliminary data.</text>
</comment>
<dbReference type="EMBL" id="JAAOLE020000001">
    <property type="protein sequence ID" value="NVI47621.1"/>
    <property type="molecule type" value="Genomic_DNA"/>
</dbReference>
<dbReference type="AlphaFoldDB" id="A0A974A2R6"/>
<accession>A0A974A2R6</accession>
<proteinExistence type="predicted"/>
<evidence type="ECO:0000313" key="2">
    <source>
        <dbReference type="EMBL" id="NVI47621.1"/>
    </source>
</evidence>